<evidence type="ECO:0000313" key="1">
    <source>
        <dbReference type="EMBL" id="SPO02510.1"/>
    </source>
</evidence>
<protein>
    <submittedName>
        <fullName evidence="1">Uncharacterized protein</fullName>
    </submittedName>
</protein>
<dbReference type="AlphaFoldDB" id="A0AAE8MXZ5"/>
<reference evidence="1" key="1">
    <citation type="submission" date="2018-03" db="EMBL/GenBank/DDBJ databases">
        <authorList>
            <person name="Guldener U."/>
        </authorList>
    </citation>
    <scope>NUCLEOTIDE SEQUENCE</scope>
</reference>
<dbReference type="EMBL" id="ONZQ02000006">
    <property type="protein sequence ID" value="SPO02510.1"/>
    <property type="molecule type" value="Genomic_DNA"/>
</dbReference>
<comment type="caution">
    <text evidence="1">The sequence shown here is derived from an EMBL/GenBank/DDBJ whole genome shotgun (WGS) entry which is preliminary data.</text>
</comment>
<organism evidence="1 2">
    <name type="scientific">Cephalotrichum gorgonifer</name>
    <dbReference type="NCBI Taxonomy" id="2041049"/>
    <lineage>
        <taxon>Eukaryota</taxon>
        <taxon>Fungi</taxon>
        <taxon>Dikarya</taxon>
        <taxon>Ascomycota</taxon>
        <taxon>Pezizomycotina</taxon>
        <taxon>Sordariomycetes</taxon>
        <taxon>Hypocreomycetidae</taxon>
        <taxon>Microascales</taxon>
        <taxon>Microascaceae</taxon>
        <taxon>Cephalotrichum</taxon>
    </lineage>
</organism>
<proteinExistence type="predicted"/>
<keyword evidence="2" id="KW-1185">Reference proteome</keyword>
<sequence length="273" mass="31352">MFAPSPRPPAVLDTSVAVFFDWLPKDCRIGNPERLFWEQWQYVISLYGFHCTAEEYQHEKCWGWTVLRTSYDDDEEFSLAVAAIQRLALVRLEDEYREGRLRGKPDNDMNAVEKKLERMPGYATLRERLQKDWNAMVGPARDTLPEGEPLTPDWVITHELARRYHNIVVQDRQALDGADVAKAWEYAHTLGLQGQDGPCGEYIPGRENGPRSHFFIYLDKESIHRLAQAPSREELASMASGDRSKTAWDFWVKVVSNNCKVGEGTSATGTWMR</sequence>
<dbReference type="Proteomes" id="UP001187682">
    <property type="component" value="Unassembled WGS sequence"/>
</dbReference>
<gene>
    <name evidence="1" type="ORF">DNG_05183</name>
</gene>
<accession>A0AAE8MXZ5</accession>
<name>A0AAE8MXZ5_9PEZI</name>
<evidence type="ECO:0000313" key="2">
    <source>
        <dbReference type="Proteomes" id="UP001187682"/>
    </source>
</evidence>